<dbReference type="Proteomes" id="UP000261324">
    <property type="component" value="Unassembled WGS sequence"/>
</dbReference>
<dbReference type="RefSeq" id="WP_117660778.1">
    <property type="nucleotide sequence ID" value="NZ_QSRA01000031.1"/>
</dbReference>
<comment type="caution">
    <text evidence="1">The sequence shown here is derived from an EMBL/GenBank/DDBJ whole genome shotgun (WGS) entry which is preliminary data.</text>
</comment>
<dbReference type="EMBL" id="QSRA01000031">
    <property type="protein sequence ID" value="RGK79274.1"/>
    <property type="molecule type" value="Genomic_DNA"/>
</dbReference>
<reference evidence="1 2" key="1">
    <citation type="submission" date="2018-08" db="EMBL/GenBank/DDBJ databases">
        <title>A genome reference for cultivated species of the human gut microbiota.</title>
        <authorList>
            <person name="Zou Y."/>
            <person name="Xue W."/>
            <person name="Luo G."/>
        </authorList>
    </citation>
    <scope>NUCLEOTIDE SEQUENCE [LARGE SCALE GENOMIC DNA]</scope>
    <source>
        <strain evidence="1 2">TF09-3</strain>
    </source>
</reference>
<gene>
    <name evidence="1" type="ORF">DXC93_15365</name>
</gene>
<evidence type="ECO:0000313" key="1">
    <source>
        <dbReference type="EMBL" id="RGK79274.1"/>
    </source>
</evidence>
<accession>A0A3E4PGX4</accession>
<sequence>MNKHTKEIIGTIGMKAQYDENAKKLLSNKIFLAHILKGTVTEFKDANPRDIISLIEGEPYVSTVSVEPGMTNQVLENPKSKIKGSNTENMETKEGAIRFDIIFYVRMKDGISQIIVNIEAQKNSSPGYPLMNRAIFYTCRMISSQKERDFTNSNYDGMVKVYSIWICPGVNKNCLNHFHITDDALVGNYKWPGKKDLFNFIMIGLDCESSQKLSQSKTESELHQFLNILFSSKLSGEEKVRLLDEELDIPVDEKIREELNDMCNLSEGIEEKGMKKGMKKGIETGRLETIAECLRNGTMNDAKRLLKATGEEIEKATELFLKKGE</sequence>
<name>A0A3E4PGX4_9FIRM</name>
<evidence type="ECO:0008006" key="3">
    <source>
        <dbReference type="Google" id="ProtNLM"/>
    </source>
</evidence>
<protein>
    <recommendedName>
        <fullName evidence="3">Rpn family recombination-promoting nuclease/putative transposase</fullName>
    </recommendedName>
</protein>
<organism evidence="1 2">
    <name type="scientific">Dorea formicigenerans</name>
    <dbReference type="NCBI Taxonomy" id="39486"/>
    <lineage>
        <taxon>Bacteria</taxon>
        <taxon>Bacillati</taxon>
        <taxon>Bacillota</taxon>
        <taxon>Clostridia</taxon>
        <taxon>Lachnospirales</taxon>
        <taxon>Lachnospiraceae</taxon>
        <taxon>Dorea</taxon>
    </lineage>
</organism>
<dbReference type="AlphaFoldDB" id="A0A3E4PGX4"/>
<proteinExistence type="predicted"/>
<evidence type="ECO:0000313" key="2">
    <source>
        <dbReference type="Proteomes" id="UP000261324"/>
    </source>
</evidence>